<feature type="transmembrane region" description="Helical" evidence="2">
    <location>
        <begin position="263"/>
        <end position="280"/>
    </location>
</feature>
<dbReference type="AlphaFoldDB" id="A0A1J6ID94"/>
<evidence type="ECO:0000256" key="2">
    <source>
        <dbReference type="SAM" id="Phobius"/>
    </source>
</evidence>
<gene>
    <name evidence="3" type="ORF">A4A49_39951</name>
</gene>
<dbReference type="EMBL" id="MJEQ01037191">
    <property type="protein sequence ID" value="OIS98495.1"/>
    <property type="molecule type" value="Genomic_DNA"/>
</dbReference>
<comment type="caution">
    <text evidence="3">The sequence shown here is derived from an EMBL/GenBank/DDBJ whole genome shotgun (WGS) entry which is preliminary data.</text>
</comment>
<protein>
    <submittedName>
        <fullName evidence="3">Uncharacterized protein</fullName>
    </submittedName>
</protein>
<feature type="region of interest" description="Disordered" evidence="1">
    <location>
        <begin position="21"/>
        <end position="45"/>
    </location>
</feature>
<evidence type="ECO:0000313" key="3">
    <source>
        <dbReference type="EMBL" id="OIS98495.1"/>
    </source>
</evidence>
<keyword evidence="2" id="KW-0472">Membrane</keyword>
<dbReference type="Gramene" id="OIS98495">
    <property type="protein sequence ID" value="OIS98495"/>
    <property type="gene ID" value="A4A49_39951"/>
</dbReference>
<reference evidence="3" key="1">
    <citation type="submission" date="2016-11" db="EMBL/GenBank/DDBJ databases">
        <title>The genome of Nicotiana attenuata.</title>
        <authorList>
            <person name="Xu S."/>
            <person name="Brockmoeller T."/>
            <person name="Gaquerel E."/>
            <person name="Navarro A."/>
            <person name="Kuhl H."/>
            <person name="Gase K."/>
            <person name="Ling Z."/>
            <person name="Zhou W."/>
            <person name="Kreitzer C."/>
            <person name="Stanke M."/>
            <person name="Tang H."/>
            <person name="Lyons E."/>
            <person name="Pandey P."/>
            <person name="Pandey S.P."/>
            <person name="Timmermann B."/>
            <person name="Baldwin I.T."/>
        </authorList>
    </citation>
    <scope>NUCLEOTIDE SEQUENCE [LARGE SCALE GENOMIC DNA]</scope>
    <source>
        <strain evidence="3">UT</strain>
    </source>
</reference>
<evidence type="ECO:0000256" key="1">
    <source>
        <dbReference type="SAM" id="MobiDB-lite"/>
    </source>
</evidence>
<keyword evidence="2" id="KW-0812">Transmembrane</keyword>
<keyword evidence="4" id="KW-1185">Reference proteome</keyword>
<evidence type="ECO:0000313" key="4">
    <source>
        <dbReference type="Proteomes" id="UP000187609"/>
    </source>
</evidence>
<proteinExistence type="predicted"/>
<keyword evidence="2" id="KW-1133">Transmembrane helix</keyword>
<accession>A0A1J6ID94</accession>
<sequence length="289" mass="30811">MYHYSFMRCEEILNAKLAKQKESVDKDVTEGDNVHVKPKENTNAITNRVEDESSVVRYFKIASGATVDPNAPVVTNVVKASKVTHDQQQLVQLPPKEVEFITTAIVAGVLNPAAPGNGNAISVTKPKSKGNGGDEVMLMKGQAKPTRVVPASKALERIYNDVNLVVQARQMCDSHDKAGQTPTTTRYVGVTEGIKDDQSERKAAGQTPMAKGARHVLDTSKKTATNPRTGHVCDASGKSVTTKDHVVAGVTTGSVAGQKSTKVGTVISILLISLGAIYILRDLLGLALI</sequence>
<organism evidence="3 4">
    <name type="scientific">Nicotiana attenuata</name>
    <name type="common">Coyote tobacco</name>
    <dbReference type="NCBI Taxonomy" id="49451"/>
    <lineage>
        <taxon>Eukaryota</taxon>
        <taxon>Viridiplantae</taxon>
        <taxon>Streptophyta</taxon>
        <taxon>Embryophyta</taxon>
        <taxon>Tracheophyta</taxon>
        <taxon>Spermatophyta</taxon>
        <taxon>Magnoliopsida</taxon>
        <taxon>eudicotyledons</taxon>
        <taxon>Gunneridae</taxon>
        <taxon>Pentapetalae</taxon>
        <taxon>asterids</taxon>
        <taxon>lamiids</taxon>
        <taxon>Solanales</taxon>
        <taxon>Solanaceae</taxon>
        <taxon>Nicotianoideae</taxon>
        <taxon>Nicotianeae</taxon>
        <taxon>Nicotiana</taxon>
    </lineage>
</organism>
<feature type="compositionally biased region" description="Basic and acidic residues" evidence="1">
    <location>
        <begin position="21"/>
        <end position="40"/>
    </location>
</feature>
<dbReference type="Proteomes" id="UP000187609">
    <property type="component" value="Unassembled WGS sequence"/>
</dbReference>
<name>A0A1J6ID94_NICAT</name>